<dbReference type="Pfam" id="PF13676">
    <property type="entry name" value="TIR_2"/>
    <property type="match status" value="1"/>
</dbReference>
<dbReference type="SUPFAM" id="SSF52200">
    <property type="entry name" value="Toll/Interleukin receptor TIR domain"/>
    <property type="match status" value="1"/>
</dbReference>
<feature type="region of interest" description="Disordered" evidence="1">
    <location>
        <begin position="740"/>
        <end position="773"/>
    </location>
</feature>
<evidence type="ECO:0000256" key="1">
    <source>
        <dbReference type="SAM" id="MobiDB-lite"/>
    </source>
</evidence>
<feature type="compositionally biased region" description="Polar residues" evidence="1">
    <location>
        <begin position="743"/>
        <end position="773"/>
    </location>
</feature>
<dbReference type="InterPro" id="IPR035897">
    <property type="entry name" value="Toll_tir_struct_dom_sf"/>
</dbReference>
<name>A0A010SP25_PSEFL</name>
<dbReference type="Gene3D" id="3.40.50.10140">
    <property type="entry name" value="Toll/interleukin-1 receptor homology (TIR) domain"/>
    <property type="match status" value="1"/>
</dbReference>
<dbReference type="eggNOG" id="COG3209">
    <property type="taxonomic scope" value="Bacteria"/>
</dbReference>
<evidence type="ECO:0000256" key="2">
    <source>
        <dbReference type="SAM" id="Phobius"/>
    </source>
</evidence>
<dbReference type="AlphaFoldDB" id="A0A010SP25"/>
<dbReference type="RefSeq" id="WP_024264862.1">
    <property type="nucleotide sequence ID" value="NZ_AFOY02000010.1"/>
</dbReference>
<dbReference type="PROSITE" id="PS50104">
    <property type="entry name" value="TIR"/>
    <property type="match status" value="1"/>
</dbReference>
<dbReference type="Proteomes" id="UP000022611">
    <property type="component" value="Unassembled WGS sequence"/>
</dbReference>
<dbReference type="GO" id="GO:0007165">
    <property type="term" value="P:signal transduction"/>
    <property type="evidence" value="ECO:0007669"/>
    <property type="project" value="InterPro"/>
</dbReference>
<dbReference type="OrthoDB" id="9816400at2"/>
<dbReference type="InterPro" id="IPR000157">
    <property type="entry name" value="TIR_dom"/>
</dbReference>
<evidence type="ECO:0000259" key="3">
    <source>
        <dbReference type="PROSITE" id="PS50104"/>
    </source>
</evidence>
<evidence type="ECO:0000313" key="4">
    <source>
        <dbReference type="EMBL" id="EXF94660.1"/>
    </source>
</evidence>
<feature type="domain" description="TIR" evidence="3">
    <location>
        <begin position="6"/>
        <end position="177"/>
    </location>
</feature>
<feature type="transmembrane region" description="Helical" evidence="2">
    <location>
        <begin position="201"/>
        <end position="219"/>
    </location>
</feature>
<dbReference type="Gene3D" id="2.180.10.10">
    <property type="entry name" value="RHS repeat-associated core"/>
    <property type="match status" value="1"/>
</dbReference>
<dbReference type="eggNOG" id="COG1520">
    <property type="taxonomic scope" value="Bacteria"/>
</dbReference>
<sequence>MNAEVPRYAAFISYRHMPRDRRWAIRILRELESYRTPKALLREAYPGRLGQLFRDEDEIPASSDLSDQIRTALAQSDYLIVVCSPDTPGSQWVRREIELFQEMGKGDRIIPLLIAGEPQEAFPPELRRRRIAVKQTDGTESMAWEEVEPIAADVRPRKDERASQTERRAVLRLAAALLGCRYDDLAQREAERRRARLRNQLSGAAALLLVTGLGGAWWWDANLRIKTQYCANYGQRWEVPFCVGRLDATQQAGRGISYRFRIQGDHVLELTQVNGSGTLVDRQDANSQYALDEPWTKGVAQWTFRYMTKASGAEPVLSSVVLTDKTGKPVRQFNYQYAEDHREAIVQFAHGFGVAERQLASGSQLGAVVSAPSLERHRSSIGQHHLVFDRQGRLQRREFEPVGGGATAPDALGAYGRSYDYGKVGLITQIRNLDAQGKELIDKSGVAGEGFSYDASGNLLSVEWVDSSGKPHINENLFSRVAWRVDEQGNELEEAYFGPDGHPALSKDGVARRTARYDERGNQIEQAYFGLDGQLALSKVTGSARITARYDERGNQVEGAFFGLDGHPALTKDGFARGTAHYDERGNLVETTYFGLDGQPALSKDGVARITARYDERGNQVEAAYFGLDGQPALSKDTGVARWTAHYDERGNQVEGAFFGLDGHPALSKDLGVARMVARYDERGNQVEAAYFGLDGQPALSKDAGVPDGLRTTTNGGTWSRPHISASMASWRSARMVSPDGLRTTTSGGIRSSKRISASMVNRRSARTQGSPE</sequence>
<keyword evidence="2" id="KW-0812">Transmembrane</keyword>
<keyword evidence="2" id="KW-1133">Transmembrane helix</keyword>
<reference evidence="4 5" key="1">
    <citation type="journal article" date="2011" name="J. Bacteriol.">
        <title>Draft genome sequence of the polycyclic aromatic hydrocarbon-degrading, genetically engineered bioluminescent bioreporter Pseudomonas fluorescens HK44.</title>
        <authorList>
            <person name="Chauhan A."/>
            <person name="Layton A.C."/>
            <person name="Williams D.E."/>
            <person name="Smartt A.E."/>
            <person name="Ripp S."/>
            <person name="Karpinets T.V."/>
            <person name="Brown S.D."/>
            <person name="Sayler G.S."/>
        </authorList>
    </citation>
    <scope>NUCLEOTIDE SEQUENCE [LARGE SCALE GENOMIC DNA]</scope>
    <source>
        <strain evidence="4 5">HK44</strain>
    </source>
</reference>
<protein>
    <recommendedName>
        <fullName evidence="3">TIR domain-containing protein</fullName>
    </recommendedName>
</protein>
<gene>
    <name evidence="4" type="ORF">HK44_001480</name>
</gene>
<dbReference type="PATRIC" id="fig|1042209.11.peg.2632"/>
<dbReference type="HOGENOM" id="CLU_421359_0_0_6"/>
<evidence type="ECO:0000313" key="5">
    <source>
        <dbReference type="Proteomes" id="UP000022611"/>
    </source>
</evidence>
<organism evidence="4 5">
    <name type="scientific">Pseudomonas fluorescens HK44</name>
    <dbReference type="NCBI Taxonomy" id="1042209"/>
    <lineage>
        <taxon>Bacteria</taxon>
        <taxon>Pseudomonadati</taxon>
        <taxon>Pseudomonadota</taxon>
        <taxon>Gammaproteobacteria</taxon>
        <taxon>Pseudomonadales</taxon>
        <taxon>Pseudomonadaceae</taxon>
        <taxon>Pseudomonas</taxon>
    </lineage>
</organism>
<accession>A0A010SP25</accession>
<dbReference type="EMBL" id="AFOY02000010">
    <property type="protein sequence ID" value="EXF94660.1"/>
    <property type="molecule type" value="Genomic_DNA"/>
</dbReference>
<dbReference type="SMART" id="SM00255">
    <property type="entry name" value="TIR"/>
    <property type="match status" value="1"/>
</dbReference>
<keyword evidence="2" id="KW-0472">Membrane</keyword>
<proteinExistence type="predicted"/>
<comment type="caution">
    <text evidence="4">The sequence shown here is derived from an EMBL/GenBank/DDBJ whole genome shotgun (WGS) entry which is preliminary data.</text>
</comment>